<evidence type="ECO:0000256" key="3">
    <source>
        <dbReference type="ARBA" id="ARBA00022748"/>
    </source>
</evidence>
<dbReference type="GO" id="GO:0017003">
    <property type="term" value="P:protein-heme linkage"/>
    <property type="evidence" value="ECO:0007669"/>
    <property type="project" value="InterPro"/>
</dbReference>
<organism evidence="6 7">
    <name type="scientific">Mesobacillus persicus</name>
    <dbReference type="NCBI Taxonomy" id="930146"/>
    <lineage>
        <taxon>Bacteria</taxon>
        <taxon>Bacillati</taxon>
        <taxon>Bacillota</taxon>
        <taxon>Bacilli</taxon>
        <taxon>Bacillales</taxon>
        <taxon>Bacillaceae</taxon>
        <taxon>Mesobacillus</taxon>
    </lineage>
</organism>
<keyword evidence="7" id="KW-1185">Reference proteome</keyword>
<evidence type="ECO:0000256" key="2">
    <source>
        <dbReference type="ARBA" id="ARBA00022617"/>
    </source>
</evidence>
<sequence>MSSKNKKIITALSLMAVAIFIMAFSSMPSAGSKEITISEVVNGSDKFEGDYIMTEGLLNKESVQWDADKIELRFEIMDENELALPIFYKGVQPDNFTDDVIVIVEGFIGENGVFEAETVLTKCPSKYEGEDMENYDGEMHKEIFNDSQE</sequence>
<dbReference type="GO" id="GO:0005886">
    <property type="term" value="C:plasma membrane"/>
    <property type="evidence" value="ECO:0007669"/>
    <property type="project" value="InterPro"/>
</dbReference>
<dbReference type="GO" id="GO:0017004">
    <property type="term" value="P:cytochrome complex assembly"/>
    <property type="evidence" value="ECO:0007669"/>
    <property type="project" value="UniProtKB-KW"/>
</dbReference>
<dbReference type="Gene3D" id="2.40.50.140">
    <property type="entry name" value="Nucleic acid-binding proteins"/>
    <property type="match status" value="1"/>
</dbReference>
<dbReference type="SUPFAM" id="SSF82093">
    <property type="entry name" value="Heme chaperone CcmE"/>
    <property type="match status" value="1"/>
</dbReference>
<feature type="signal peptide" evidence="5">
    <location>
        <begin position="1"/>
        <end position="30"/>
    </location>
</feature>
<accession>A0A1H7Y243</accession>
<reference evidence="7" key="1">
    <citation type="submission" date="2016-10" db="EMBL/GenBank/DDBJ databases">
        <authorList>
            <person name="Varghese N."/>
            <person name="Submissions S."/>
        </authorList>
    </citation>
    <scope>NUCLEOTIDE SEQUENCE [LARGE SCALE GENOMIC DNA]</scope>
    <source>
        <strain evidence="7">B48,IBRC-M 10115,DSM 25386,CECT 8001</strain>
    </source>
</reference>
<keyword evidence="2" id="KW-0479">Metal-binding</keyword>
<evidence type="ECO:0000256" key="5">
    <source>
        <dbReference type="SAM" id="SignalP"/>
    </source>
</evidence>
<gene>
    <name evidence="6" type="ORF">SAMN05192533_102484</name>
</gene>
<keyword evidence="3" id="KW-0201">Cytochrome c-type biogenesis</keyword>
<protein>
    <submittedName>
        <fullName evidence="6">Cytochrome c-type biogenesis protein CcmE</fullName>
    </submittedName>
</protein>
<dbReference type="Proteomes" id="UP000198553">
    <property type="component" value="Unassembled WGS sequence"/>
</dbReference>
<name>A0A1H7Y243_9BACI</name>
<dbReference type="RefSeq" id="WP_090741745.1">
    <property type="nucleotide sequence ID" value="NZ_FOBW01000002.1"/>
</dbReference>
<keyword evidence="4" id="KW-0472">Membrane</keyword>
<dbReference type="InterPro" id="IPR004329">
    <property type="entry name" value="CcmE"/>
</dbReference>
<evidence type="ECO:0000313" key="7">
    <source>
        <dbReference type="Proteomes" id="UP000198553"/>
    </source>
</evidence>
<dbReference type="EMBL" id="FOBW01000002">
    <property type="protein sequence ID" value="SEM40222.1"/>
    <property type="molecule type" value="Genomic_DNA"/>
</dbReference>
<dbReference type="AlphaFoldDB" id="A0A1H7Y243"/>
<proteinExistence type="predicted"/>
<comment type="subcellular location">
    <subcellularLocation>
        <location evidence="1">Membrane</location>
    </subcellularLocation>
</comment>
<dbReference type="InterPro" id="IPR012340">
    <property type="entry name" value="NA-bd_OB-fold"/>
</dbReference>
<dbReference type="GO" id="GO:0020037">
    <property type="term" value="F:heme binding"/>
    <property type="evidence" value="ECO:0007669"/>
    <property type="project" value="InterPro"/>
</dbReference>
<evidence type="ECO:0000256" key="1">
    <source>
        <dbReference type="ARBA" id="ARBA00004370"/>
    </source>
</evidence>
<dbReference type="InterPro" id="IPR036127">
    <property type="entry name" value="CcmE-like_sf"/>
</dbReference>
<dbReference type="OrthoDB" id="9794828at2"/>
<keyword evidence="2" id="KW-0408">Iron</keyword>
<evidence type="ECO:0000256" key="4">
    <source>
        <dbReference type="ARBA" id="ARBA00023136"/>
    </source>
</evidence>
<feature type="chain" id="PRO_5039296608" evidence="5">
    <location>
        <begin position="31"/>
        <end position="149"/>
    </location>
</feature>
<evidence type="ECO:0000313" key="6">
    <source>
        <dbReference type="EMBL" id="SEM40222.1"/>
    </source>
</evidence>
<keyword evidence="5" id="KW-0732">Signal</keyword>
<dbReference type="STRING" id="930146.SAMN05192533_102484"/>
<keyword evidence="2" id="KW-0349">Heme</keyword>
<dbReference type="Pfam" id="PF03100">
    <property type="entry name" value="CcmE"/>
    <property type="match status" value="1"/>
</dbReference>